<sequence>MFVEKRRERMFRKLLVLLFLLVPVVAFGQDQKLPKYSVVIWEAKYESLVVIEEDRGVTINADNPEIQNTLVLEFNTESFIFDLERGGMVTEVSSTHISVLRDGVMEGYPLMDFQGLTKLNIKLDGSAWYTIMVTETLDNGHVYNTCYKKVFDQNKGLWLWEVAYSARTR</sequence>
<name>A0A1F8F5K1_9BACT</name>
<organism evidence="1 2">
    <name type="scientific">Candidatus Yanofskybacteria bacterium RIFCSPHIGHO2_02_FULL_39_10</name>
    <dbReference type="NCBI Taxonomy" id="1802674"/>
    <lineage>
        <taxon>Bacteria</taxon>
        <taxon>Candidatus Yanofskyibacteriota</taxon>
    </lineage>
</organism>
<gene>
    <name evidence="1" type="ORF">A3C61_02460</name>
</gene>
<dbReference type="EMBL" id="MGJO01000050">
    <property type="protein sequence ID" value="OGN08417.1"/>
    <property type="molecule type" value="Genomic_DNA"/>
</dbReference>
<dbReference type="AlphaFoldDB" id="A0A1F8F5K1"/>
<evidence type="ECO:0000313" key="2">
    <source>
        <dbReference type="Proteomes" id="UP000178908"/>
    </source>
</evidence>
<comment type="caution">
    <text evidence="1">The sequence shown here is derived from an EMBL/GenBank/DDBJ whole genome shotgun (WGS) entry which is preliminary data.</text>
</comment>
<evidence type="ECO:0000313" key="1">
    <source>
        <dbReference type="EMBL" id="OGN08417.1"/>
    </source>
</evidence>
<reference evidence="1 2" key="1">
    <citation type="journal article" date="2016" name="Nat. Commun.">
        <title>Thousands of microbial genomes shed light on interconnected biogeochemical processes in an aquifer system.</title>
        <authorList>
            <person name="Anantharaman K."/>
            <person name="Brown C.T."/>
            <person name="Hug L.A."/>
            <person name="Sharon I."/>
            <person name="Castelle C.J."/>
            <person name="Probst A.J."/>
            <person name="Thomas B.C."/>
            <person name="Singh A."/>
            <person name="Wilkins M.J."/>
            <person name="Karaoz U."/>
            <person name="Brodie E.L."/>
            <person name="Williams K.H."/>
            <person name="Hubbard S.S."/>
            <person name="Banfield J.F."/>
        </authorList>
    </citation>
    <scope>NUCLEOTIDE SEQUENCE [LARGE SCALE GENOMIC DNA]</scope>
</reference>
<dbReference type="Proteomes" id="UP000178908">
    <property type="component" value="Unassembled WGS sequence"/>
</dbReference>
<proteinExistence type="predicted"/>
<accession>A0A1F8F5K1</accession>
<protein>
    <submittedName>
        <fullName evidence="1">Uncharacterized protein</fullName>
    </submittedName>
</protein>